<dbReference type="EMBL" id="UZAN01055137">
    <property type="protein sequence ID" value="VDP90738.1"/>
    <property type="molecule type" value="Genomic_DNA"/>
</dbReference>
<dbReference type="PANTHER" id="PTHR15696:SF0">
    <property type="entry name" value="TELOMERASE-BINDING PROTEIN EST1A"/>
    <property type="match status" value="1"/>
</dbReference>
<dbReference type="InterPro" id="IPR018834">
    <property type="entry name" value="DNA/RNA-bd_Est1-type"/>
</dbReference>
<gene>
    <name evidence="4" type="ORF">ECPE_LOCUS13466</name>
</gene>
<dbReference type="GO" id="GO:0000184">
    <property type="term" value="P:nuclear-transcribed mRNA catabolic process, nonsense-mediated decay"/>
    <property type="evidence" value="ECO:0007669"/>
    <property type="project" value="UniProtKB-KW"/>
</dbReference>
<reference evidence="4 5" key="2">
    <citation type="submission" date="2018-11" db="EMBL/GenBank/DDBJ databases">
        <authorList>
            <consortium name="Pathogen Informatics"/>
        </authorList>
    </citation>
    <scope>NUCLEOTIDE SEQUENCE [LARGE SCALE GENOMIC DNA]</scope>
    <source>
        <strain evidence="4 5">Egypt</strain>
    </source>
</reference>
<dbReference type="GO" id="GO:0042162">
    <property type="term" value="F:telomeric DNA binding"/>
    <property type="evidence" value="ECO:0007669"/>
    <property type="project" value="TreeGrafter"/>
</dbReference>
<dbReference type="PANTHER" id="PTHR15696">
    <property type="entry name" value="SMG-7 SUPPRESSOR WITH MORPHOLOGICAL EFFECT ON GENITALIA PROTEIN 7"/>
    <property type="match status" value="1"/>
</dbReference>
<dbReference type="InterPro" id="IPR011990">
    <property type="entry name" value="TPR-like_helical_dom_sf"/>
</dbReference>
<evidence type="ECO:0000259" key="2">
    <source>
        <dbReference type="Pfam" id="PF10373"/>
    </source>
</evidence>
<feature type="domain" description="Telomerase activating protein Est1-like N-terminal" evidence="3">
    <location>
        <begin position="82"/>
        <end position="204"/>
    </location>
</feature>
<evidence type="ECO:0000313" key="4">
    <source>
        <dbReference type="EMBL" id="VDP90738.1"/>
    </source>
</evidence>
<reference evidence="6" key="1">
    <citation type="submission" date="2016-06" db="UniProtKB">
        <authorList>
            <consortium name="WormBaseParasite"/>
        </authorList>
    </citation>
    <scope>IDENTIFICATION</scope>
</reference>
<name>A0A183B2M9_9TREM</name>
<dbReference type="Pfam" id="PF10373">
    <property type="entry name" value="EST1_DNA_bind"/>
    <property type="match status" value="1"/>
</dbReference>
<dbReference type="AlphaFoldDB" id="A0A183B2M9"/>
<dbReference type="Pfam" id="PF10374">
    <property type="entry name" value="EST1"/>
    <property type="match status" value="1"/>
</dbReference>
<dbReference type="InterPro" id="IPR019458">
    <property type="entry name" value="Est1-like_N"/>
</dbReference>
<dbReference type="GO" id="GO:0005697">
    <property type="term" value="C:telomerase holoenzyme complex"/>
    <property type="evidence" value="ECO:0007669"/>
    <property type="project" value="TreeGrafter"/>
</dbReference>
<evidence type="ECO:0000313" key="5">
    <source>
        <dbReference type="Proteomes" id="UP000272942"/>
    </source>
</evidence>
<evidence type="ECO:0000259" key="3">
    <source>
        <dbReference type="Pfam" id="PF10374"/>
    </source>
</evidence>
<dbReference type="InterPro" id="IPR045153">
    <property type="entry name" value="Est1/Ebs1-like"/>
</dbReference>
<dbReference type="Gene3D" id="1.25.40.10">
    <property type="entry name" value="Tetratricopeptide repeat domain"/>
    <property type="match status" value="1"/>
</dbReference>
<proteinExistence type="predicted"/>
<evidence type="ECO:0000256" key="1">
    <source>
        <dbReference type="ARBA" id="ARBA00023161"/>
    </source>
</evidence>
<dbReference type="GO" id="GO:0070034">
    <property type="term" value="F:telomerase RNA binding"/>
    <property type="evidence" value="ECO:0007669"/>
    <property type="project" value="TreeGrafter"/>
</dbReference>
<sequence length="294" mass="33321">MQEIVQLDSALTALLIPPGLCVCAIPIIQPPPPHPEPKKEWSQIQGLVLRWWTAVHRLRERLFSLFESVILSDLDYCNTAHVEQGMWKSVFYTVLELLRSWIGNPESTGLLQIHSQSSPKESSEESDVIYVLRHICLKDVIEAGEERLCSLLERIQSNNQICLAPLLADGRPPPETRSRTRRLVYLSAQKLMLFLGDLARYKEVLLGDRNFGKARNWYQKAQLLVPKNGRSYNQLAVLAVYTVSGLSGNETLQYAMLIVYTEFSPLASCRAIPSHFFPELRLAKFVQGKSATVM</sequence>
<dbReference type="OrthoDB" id="6264095at2759"/>
<evidence type="ECO:0000313" key="6">
    <source>
        <dbReference type="WBParaSite" id="ECPE_0001350301-mRNA-1"/>
    </source>
</evidence>
<dbReference type="Proteomes" id="UP000272942">
    <property type="component" value="Unassembled WGS sequence"/>
</dbReference>
<dbReference type="WBParaSite" id="ECPE_0001350301-mRNA-1">
    <property type="protein sequence ID" value="ECPE_0001350301-mRNA-1"/>
    <property type="gene ID" value="ECPE_0001350301"/>
</dbReference>
<feature type="domain" description="DNA/RNA-binding" evidence="2">
    <location>
        <begin position="214"/>
        <end position="242"/>
    </location>
</feature>
<keyword evidence="1" id="KW-0866">Nonsense-mediated mRNA decay</keyword>
<keyword evidence="5" id="KW-1185">Reference proteome</keyword>
<organism evidence="6">
    <name type="scientific">Echinostoma caproni</name>
    <dbReference type="NCBI Taxonomy" id="27848"/>
    <lineage>
        <taxon>Eukaryota</taxon>
        <taxon>Metazoa</taxon>
        <taxon>Spiralia</taxon>
        <taxon>Lophotrochozoa</taxon>
        <taxon>Platyhelminthes</taxon>
        <taxon>Trematoda</taxon>
        <taxon>Digenea</taxon>
        <taxon>Plagiorchiida</taxon>
        <taxon>Echinostomata</taxon>
        <taxon>Echinostomatoidea</taxon>
        <taxon>Echinostomatidae</taxon>
        <taxon>Echinostoma</taxon>
    </lineage>
</organism>
<accession>A0A183B2M9</accession>
<dbReference type="SUPFAM" id="SSF48452">
    <property type="entry name" value="TPR-like"/>
    <property type="match status" value="1"/>
</dbReference>
<protein>
    <submittedName>
        <fullName evidence="6">EST1_DNA_bind domain-containing protein</fullName>
    </submittedName>
</protein>